<dbReference type="GeneID" id="49636645"/>
<evidence type="ECO:0000313" key="3">
    <source>
        <dbReference type="Proteomes" id="UP000253728"/>
    </source>
</evidence>
<protein>
    <submittedName>
        <fullName evidence="2">Uncharacterized protein</fullName>
    </submittedName>
</protein>
<keyword evidence="1" id="KW-0472">Membrane</keyword>
<gene>
    <name evidence="2" type="ORF">NCTC5908_00620</name>
</gene>
<organism evidence="2 3">
    <name type="scientific">Aggregatibacter aphrophilus</name>
    <name type="common">Haemophilus aphrophilus</name>
    <dbReference type="NCBI Taxonomy" id="732"/>
    <lineage>
        <taxon>Bacteria</taxon>
        <taxon>Pseudomonadati</taxon>
        <taxon>Pseudomonadota</taxon>
        <taxon>Gammaproteobacteria</taxon>
        <taxon>Pasteurellales</taxon>
        <taxon>Pasteurellaceae</taxon>
        <taxon>Aggregatibacter</taxon>
    </lineage>
</organism>
<dbReference type="Proteomes" id="UP000253728">
    <property type="component" value="Unassembled WGS sequence"/>
</dbReference>
<dbReference type="EMBL" id="UFSP01000001">
    <property type="protein sequence ID" value="SSY93936.1"/>
    <property type="molecule type" value="Genomic_DNA"/>
</dbReference>
<evidence type="ECO:0000256" key="1">
    <source>
        <dbReference type="SAM" id="Phobius"/>
    </source>
</evidence>
<sequence>MYESIAWAIVKIVAWAVASYYINQALNNKRGNNNSPDAVNAKDWNFPQIDEGTPQCVFFGDCWTEDWQVLAYGNYRTTEIKKG</sequence>
<evidence type="ECO:0000313" key="2">
    <source>
        <dbReference type="EMBL" id="SSY93936.1"/>
    </source>
</evidence>
<reference evidence="2 3" key="1">
    <citation type="submission" date="2018-06" db="EMBL/GenBank/DDBJ databases">
        <authorList>
            <consortium name="Pathogen Informatics"/>
            <person name="Doyle S."/>
        </authorList>
    </citation>
    <scope>NUCLEOTIDE SEQUENCE [LARGE SCALE GENOMIC DNA]</scope>
    <source>
        <strain evidence="2 3">NCTC5908</strain>
    </source>
</reference>
<dbReference type="RefSeq" id="WP_005705133.1">
    <property type="nucleotide sequence ID" value="NZ_MAQF01000009.1"/>
</dbReference>
<dbReference type="AlphaFoldDB" id="A0A336N5H8"/>
<keyword evidence="1" id="KW-0812">Transmembrane</keyword>
<proteinExistence type="predicted"/>
<name>A0A336N5H8_AGGAP</name>
<feature type="transmembrane region" description="Helical" evidence="1">
    <location>
        <begin position="6"/>
        <end position="23"/>
    </location>
</feature>
<accession>A0A336N5H8</accession>
<keyword evidence="1" id="KW-1133">Transmembrane helix</keyword>